<organism evidence="1 2">
    <name type="scientific">Devosia rhodophyticola</name>
    <dbReference type="NCBI Taxonomy" id="3026423"/>
    <lineage>
        <taxon>Bacteria</taxon>
        <taxon>Pseudomonadati</taxon>
        <taxon>Pseudomonadota</taxon>
        <taxon>Alphaproteobacteria</taxon>
        <taxon>Hyphomicrobiales</taxon>
        <taxon>Devosiaceae</taxon>
        <taxon>Devosia</taxon>
    </lineage>
</organism>
<dbReference type="Proteomes" id="UP001222118">
    <property type="component" value="Chromosome"/>
</dbReference>
<dbReference type="EMBL" id="CP118247">
    <property type="protein sequence ID" value="WDR07313.1"/>
    <property type="molecule type" value="Genomic_DNA"/>
</dbReference>
<sequence length="92" mass="9831">MTEKTHSTAQNLRQVVIPMKELLDLIDLAVNVRDLAEGCRQLGVLGEEGRAAIDAVGCVAVGYAGDVCERLDKWRKTSCVEGEVLSSTGALS</sequence>
<evidence type="ECO:0000313" key="1">
    <source>
        <dbReference type="EMBL" id="WDR07313.1"/>
    </source>
</evidence>
<reference evidence="1 2" key="1">
    <citation type="submission" date="2023-02" db="EMBL/GenBank/DDBJ databases">
        <title>Devosia chondri sp. nov., isolated from the phycosphere of marine algae.</title>
        <authorList>
            <person name="Kim J.M."/>
            <person name="Lee J.K."/>
            <person name="Choi B.J."/>
            <person name="Bayburt H."/>
            <person name="Jeon C.O."/>
        </authorList>
    </citation>
    <scope>NUCLEOTIDE SEQUENCE [LARGE SCALE GENOMIC DNA]</scope>
    <source>
        <strain evidence="1 2">G2-5</strain>
    </source>
</reference>
<protein>
    <submittedName>
        <fullName evidence="1">Uncharacterized protein</fullName>
    </submittedName>
</protein>
<dbReference type="RefSeq" id="WP_282212826.1">
    <property type="nucleotide sequence ID" value="NZ_CP118247.1"/>
</dbReference>
<keyword evidence="2" id="KW-1185">Reference proteome</keyword>
<evidence type="ECO:0000313" key="2">
    <source>
        <dbReference type="Proteomes" id="UP001222118"/>
    </source>
</evidence>
<proteinExistence type="predicted"/>
<name>A0ABY7Z0Y1_9HYPH</name>
<gene>
    <name evidence="1" type="ORF">PSQ90_07810</name>
</gene>
<accession>A0ABY7Z0Y1</accession>